<evidence type="ECO:0000259" key="4">
    <source>
        <dbReference type="PROSITE" id="PS50042"/>
    </source>
</evidence>
<evidence type="ECO:0000256" key="2">
    <source>
        <dbReference type="ARBA" id="ARBA00023125"/>
    </source>
</evidence>
<dbReference type="STRING" id="215200.SAMN05216454_10922"/>
<feature type="domain" description="HTH crp-type" evidence="5">
    <location>
        <begin position="150"/>
        <end position="216"/>
    </location>
</feature>
<dbReference type="InterPro" id="IPR000595">
    <property type="entry name" value="cNMP-bd_dom"/>
</dbReference>
<dbReference type="InterPro" id="IPR014710">
    <property type="entry name" value="RmlC-like_jellyroll"/>
</dbReference>
<dbReference type="InterPro" id="IPR012318">
    <property type="entry name" value="HTH_CRP"/>
</dbReference>
<dbReference type="Gene3D" id="2.60.120.10">
    <property type="entry name" value="Jelly Rolls"/>
    <property type="match status" value="1"/>
</dbReference>
<dbReference type="PROSITE" id="PS51063">
    <property type="entry name" value="HTH_CRP_2"/>
    <property type="match status" value="1"/>
</dbReference>
<dbReference type="OrthoDB" id="9776746at2"/>
<dbReference type="InterPro" id="IPR036388">
    <property type="entry name" value="WH-like_DNA-bd_sf"/>
</dbReference>
<dbReference type="InterPro" id="IPR036390">
    <property type="entry name" value="WH_DNA-bd_sf"/>
</dbReference>
<keyword evidence="1" id="KW-0805">Transcription regulation</keyword>
<evidence type="ECO:0000256" key="3">
    <source>
        <dbReference type="ARBA" id="ARBA00023163"/>
    </source>
</evidence>
<dbReference type="SMART" id="SM00419">
    <property type="entry name" value="HTH_CRP"/>
    <property type="match status" value="1"/>
</dbReference>
<dbReference type="PANTHER" id="PTHR24567">
    <property type="entry name" value="CRP FAMILY TRANSCRIPTIONAL REGULATORY PROTEIN"/>
    <property type="match status" value="1"/>
</dbReference>
<dbReference type="InterPro" id="IPR050397">
    <property type="entry name" value="Env_Response_Regulators"/>
</dbReference>
<sequence length="222" mass="25608">MNDELKLALQSLSFWSDLNEKEKNVLLENAYVEKFSKGNQISYTEEECKGPIVILKGQIRTYLISEEGREVTVYRLHKGDFCVLSASCILDSIGFDVNIEAIEKTELLVIPPVVFKALQKKNPRLEIFLLETVNERFSDVMWTMQQILFMGVDKRVAIYLWDEFSKNGKSEIHITHDELARYIGSAREVVTRILNHFTEEGIVSLSRGKITIEDKEKLKTIM</sequence>
<protein>
    <submittedName>
        <fullName evidence="6">CRP/FNR family transcriptional regulator, anaerobic regulatory protein</fullName>
    </submittedName>
</protein>
<keyword evidence="2" id="KW-0238">DNA-binding</keyword>
<evidence type="ECO:0000313" key="6">
    <source>
        <dbReference type="EMBL" id="SEN71562.1"/>
    </source>
</evidence>
<proteinExistence type="predicted"/>
<dbReference type="Pfam" id="PF00027">
    <property type="entry name" value="cNMP_binding"/>
    <property type="match status" value="1"/>
</dbReference>
<dbReference type="AlphaFoldDB" id="A0A1H8IT07"/>
<keyword evidence="7" id="KW-1185">Reference proteome</keyword>
<evidence type="ECO:0000259" key="5">
    <source>
        <dbReference type="PROSITE" id="PS51063"/>
    </source>
</evidence>
<dbReference type="GO" id="GO:0003700">
    <property type="term" value="F:DNA-binding transcription factor activity"/>
    <property type="evidence" value="ECO:0007669"/>
    <property type="project" value="TreeGrafter"/>
</dbReference>
<name>A0A1H8IT07_9FIRM</name>
<dbReference type="PANTHER" id="PTHR24567:SF26">
    <property type="entry name" value="REGULATORY PROTEIN YEIL"/>
    <property type="match status" value="1"/>
</dbReference>
<dbReference type="GO" id="GO:0005829">
    <property type="term" value="C:cytosol"/>
    <property type="evidence" value="ECO:0007669"/>
    <property type="project" value="TreeGrafter"/>
</dbReference>
<dbReference type="RefSeq" id="WP_091975724.1">
    <property type="nucleotide sequence ID" value="NZ_FODF01000009.1"/>
</dbReference>
<dbReference type="Pfam" id="PF13545">
    <property type="entry name" value="HTH_Crp_2"/>
    <property type="match status" value="1"/>
</dbReference>
<dbReference type="CDD" id="cd00038">
    <property type="entry name" value="CAP_ED"/>
    <property type="match status" value="1"/>
</dbReference>
<accession>A0A1H8IT07</accession>
<dbReference type="SUPFAM" id="SSF46785">
    <property type="entry name" value="Winged helix' DNA-binding domain"/>
    <property type="match status" value="1"/>
</dbReference>
<gene>
    <name evidence="6" type="ORF">SAMN05216454_10922</name>
</gene>
<dbReference type="Gene3D" id="1.10.10.10">
    <property type="entry name" value="Winged helix-like DNA-binding domain superfamily/Winged helix DNA-binding domain"/>
    <property type="match status" value="1"/>
</dbReference>
<organism evidence="6 7">
    <name type="scientific">Peptostreptococcus russellii</name>
    <dbReference type="NCBI Taxonomy" id="215200"/>
    <lineage>
        <taxon>Bacteria</taxon>
        <taxon>Bacillati</taxon>
        <taxon>Bacillota</taxon>
        <taxon>Clostridia</taxon>
        <taxon>Peptostreptococcales</taxon>
        <taxon>Peptostreptococcaceae</taxon>
        <taxon>Peptostreptococcus</taxon>
    </lineage>
</organism>
<reference evidence="6 7" key="1">
    <citation type="submission" date="2016-10" db="EMBL/GenBank/DDBJ databases">
        <authorList>
            <person name="de Groot N.N."/>
        </authorList>
    </citation>
    <scope>NUCLEOTIDE SEQUENCE [LARGE SCALE GENOMIC DNA]</scope>
    <source>
        <strain evidence="6 7">Calf135</strain>
    </source>
</reference>
<evidence type="ECO:0000256" key="1">
    <source>
        <dbReference type="ARBA" id="ARBA00023015"/>
    </source>
</evidence>
<dbReference type="Proteomes" id="UP000199512">
    <property type="component" value="Unassembled WGS sequence"/>
</dbReference>
<dbReference type="InterPro" id="IPR018490">
    <property type="entry name" value="cNMP-bd_dom_sf"/>
</dbReference>
<dbReference type="SUPFAM" id="SSF51206">
    <property type="entry name" value="cAMP-binding domain-like"/>
    <property type="match status" value="1"/>
</dbReference>
<dbReference type="PROSITE" id="PS50042">
    <property type="entry name" value="CNMP_BINDING_3"/>
    <property type="match status" value="1"/>
</dbReference>
<dbReference type="EMBL" id="FODF01000009">
    <property type="protein sequence ID" value="SEN71562.1"/>
    <property type="molecule type" value="Genomic_DNA"/>
</dbReference>
<dbReference type="GO" id="GO:0003677">
    <property type="term" value="F:DNA binding"/>
    <property type="evidence" value="ECO:0007669"/>
    <property type="project" value="UniProtKB-KW"/>
</dbReference>
<feature type="domain" description="Cyclic nucleotide-binding" evidence="4">
    <location>
        <begin position="14"/>
        <end position="81"/>
    </location>
</feature>
<dbReference type="PRINTS" id="PR00034">
    <property type="entry name" value="HTHCRP"/>
</dbReference>
<keyword evidence="3" id="KW-0804">Transcription</keyword>
<evidence type="ECO:0000313" key="7">
    <source>
        <dbReference type="Proteomes" id="UP000199512"/>
    </source>
</evidence>